<protein>
    <recommendedName>
        <fullName evidence="1">Lysidine-tRNA(Ile) synthetase C-terminal domain-containing protein</fullName>
    </recommendedName>
</protein>
<organism evidence="2">
    <name type="scientific">bioreactor metagenome</name>
    <dbReference type="NCBI Taxonomy" id="1076179"/>
    <lineage>
        <taxon>unclassified sequences</taxon>
        <taxon>metagenomes</taxon>
        <taxon>ecological metagenomes</taxon>
    </lineage>
</organism>
<accession>A0A645FXX4</accession>
<dbReference type="GO" id="GO:0005737">
    <property type="term" value="C:cytoplasm"/>
    <property type="evidence" value="ECO:0007669"/>
    <property type="project" value="InterPro"/>
</dbReference>
<proteinExistence type="predicted"/>
<dbReference type="AlphaFoldDB" id="A0A645FXX4"/>
<dbReference type="GO" id="GO:0005524">
    <property type="term" value="F:ATP binding"/>
    <property type="evidence" value="ECO:0007669"/>
    <property type="project" value="InterPro"/>
</dbReference>
<dbReference type="NCBIfam" id="TIGR02433">
    <property type="entry name" value="lysidine_TilS_C"/>
    <property type="match status" value="1"/>
</dbReference>
<evidence type="ECO:0000259" key="1">
    <source>
        <dbReference type="SMART" id="SM00977"/>
    </source>
</evidence>
<dbReference type="SUPFAM" id="SSF56037">
    <property type="entry name" value="PheT/TilS domain"/>
    <property type="match status" value="1"/>
</dbReference>
<feature type="domain" description="Lysidine-tRNA(Ile) synthetase C-terminal" evidence="1">
    <location>
        <begin position="1"/>
        <end position="67"/>
    </location>
</feature>
<comment type="caution">
    <text evidence="2">The sequence shown here is derived from an EMBL/GenBank/DDBJ whole genome shotgun (WGS) entry which is preliminary data.</text>
</comment>
<reference evidence="2" key="1">
    <citation type="submission" date="2019-08" db="EMBL/GenBank/DDBJ databases">
        <authorList>
            <person name="Kucharzyk K."/>
            <person name="Murdoch R.W."/>
            <person name="Higgins S."/>
            <person name="Loffler F."/>
        </authorList>
    </citation>
    <scope>NUCLEOTIDE SEQUENCE</scope>
</reference>
<dbReference type="InterPro" id="IPR012796">
    <property type="entry name" value="Lysidine-tRNA-synth_C"/>
</dbReference>
<sequence length="76" mass="8858">MEGDVFSPIGLKGTKKLKEYFIDEKIPKEERDNIFLIADDKEVVWILGKRLSDKYKITGNTKEAIMINMMRGTYDE</sequence>
<gene>
    <name evidence="2" type="ORF">SDC9_166780</name>
</gene>
<dbReference type="SMART" id="SM00977">
    <property type="entry name" value="TilS_C"/>
    <property type="match status" value="1"/>
</dbReference>
<dbReference type="Pfam" id="PF11734">
    <property type="entry name" value="TilS_C"/>
    <property type="match status" value="1"/>
</dbReference>
<dbReference type="GO" id="GO:0016879">
    <property type="term" value="F:ligase activity, forming carbon-nitrogen bonds"/>
    <property type="evidence" value="ECO:0007669"/>
    <property type="project" value="InterPro"/>
</dbReference>
<dbReference type="GO" id="GO:0008033">
    <property type="term" value="P:tRNA processing"/>
    <property type="evidence" value="ECO:0007669"/>
    <property type="project" value="InterPro"/>
</dbReference>
<evidence type="ECO:0000313" key="2">
    <source>
        <dbReference type="EMBL" id="MPN19411.1"/>
    </source>
</evidence>
<dbReference type="EMBL" id="VSSQ01066965">
    <property type="protein sequence ID" value="MPN19411.1"/>
    <property type="molecule type" value="Genomic_DNA"/>
</dbReference>
<name>A0A645FXX4_9ZZZZ</name>